<reference evidence="1 2" key="1">
    <citation type="submission" date="2023-02" db="EMBL/GenBank/DDBJ databases">
        <title>LHISI_Scaffold_Assembly.</title>
        <authorList>
            <person name="Stuart O.P."/>
            <person name="Cleave R."/>
            <person name="Magrath M.J.L."/>
            <person name="Mikheyev A.S."/>
        </authorList>
    </citation>
    <scope>NUCLEOTIDE SEQUENCE [LARGE SCALE GENOMIC DNA]</scope>
    <source>
        <strain evidence="1">Daus_M_001</strain>
        <tissue evidence="1">Leg muscle</tissue>
    </source>
</reference>
<gene>
    <name evidence="1" type="ORF">PR048_030026</name>
</gene>
<evidence type="ECO:0000313" key="1">
    <source>
        <dbReference type="EMBL" id="KAJ8868498.1"/>
    </source>
</evidence>
<proteinExistence type="predicted"/>
<evidence type="ECO:0000313" key="2">
    <source>
        <dbReference type="Proteomes" id="UP001159363"/>
    </source>
</evidence>
<dbReference type="EMBL" id="JARBHB010000014">
    <property type="protein sequence ID" value="KAJ8868498.1"/>
    <property type="molecule type" value="Genomic_DNA"/>
</dbReference>
<dbReference type="PANTHER" id="PTHR22955:SF77">
    <property type="entry name" value="ASPARTIC PUTATIVE DOMAIN-CONTAINING PROTEIN-RELATED"/>
    <property type="match status" value="1"/>
</dbReference>
<sequence length="288" mass="32694">MDHQMNKEFLRNKRKLYKAVRSSSIPDTIESLHEILQNSETGTDRLKWAILTPLFKKGDNTEVGVSAYERAPPQAAISSSFLDLVRQPPHRGASGTSTLFTSHHQAAKRFPALGWKPPQPRQYPGLWSGKATNGSSTRMWPGVRTSYARGSVENAHIDLEFHTAETWANNVESSSKMVAPFKTLNVPKLELYAVLLLNRLWQHINRLYFDKINEFEVHTRTDSSVVLAWLHLSPYHLKTFVANRVAEIQAIVPPSTWKHVPPEENPADVASQDALPEQLLTHLWWYTG</sequence>
<name>A0ABQ9GAN9_9NEOP</name>
<accession>A0ABQ9GAN9</accession>
<comment type="caution">
    <text evidence="1">The sequence shown here is derived from an EMBL/GenBank/DDBJ whole genome shotgun (WGS) entry which is preliminary data.</text>
</comment>
<dbReference type="PANTHER" id="PTHR22955">
    <property type="entry name" value="RETROTRANSPOSON"/>
    <property type="match status" value="1"/>
</dbReference>
<dbReference type="Proteomes" id="UP001159363">
    <property type="component" value="Chromosome 13"/>
</dbReference>
<organism evidence="1 2">
    <name type="scientific">Dryococelus australis</name>
    <dbReference type="NCBI Taxonomy" id="614101"/>
    <lineage>
        <taxon>Eukaryota</taxon>
        <taxon>Metazoa</taxon>
        <taxon>Ecdysozoa</taxon>
        <taxon>Arthropoda</taxon>
        <taxon>Hexapoda</taxon>
        <taxon>Insecta</taxon>
        <taxon>Pterygota</taxon>
        <taxon>Neoptera</taxon>
        <taxon>Polyneoptera</taxon>
        <taxon>Phasmatodea</taxon>
        <taxon>Verophasmatodea</taxon>
        <taxon>Anareolatae</taxon>
        <taxon>Phasmatidae</taxon>
        <taxon>Eurycanthinae</taxon>
        <taxon>Dryococelus</taxon>
    </lineage>
</organism>
<keyword evidence="2" id="KW-1185">Reference proteome</keyword>
<protein>
    <submittedName>
        <fullName evidence="1">Uncharacterized protein</fullName>
    </submittedName>
</protein>